<sequence>MLVVASFFFFFSCCILDFLGAWVFFCYTIIIIHHALSLFPPPIPHTTFFHAWNIECSYPRLSALSAQMRGRRFFFRFFLSLGWGFFLFPWDNLVT</sequence>
<dbReference type="EMBL" id="KZ805320">
    <property type="protein sequence ID" value="PVI04572.1"/>
    <property type="molecule type" value="Genomic_DNA"/>
</dbReference>
<dbReference type="Proteomes" id="UP000244855">
    <property type="component" value="Unassembled WGS sequence"/>
</dbReference>
<organism evidence="2 3">
    <name type="scientific">Periconia macrospinosa</name>
    <dbReference type="NCBI Taxonomy" id="97972"/>
    <lineage>
        <taxon>Eukaryota</taxon>
        <taxon>Fungi</taxon>
        <taxon>Dikarya</taxon>
        <taxon>Ascomycota</taxon>
        <taxon>Pezizomycotina</taxon>
        <taxon>Dothideomycetes</taxon>
        <taxon>Pleosporomycetidae</taxon>
        <taxon>Pleosporales</taxon>
        <taxon>Massarineae</taxon>
        <taxon>Periconiaceae</taxon>
        <taxon>Periconia</taxon>
    </lineage>
</organism>
<evidence type="ECO:0000313" key="2">
    <source>
        <dbReference type="EMBL" id="PVI04572.1"/>
    </source>
</evidence>
<keyword evidence="1" id="KW-1133">Transmembrane helix</keyword>
<proteinExistence type="predicted"/>
<evidence type="ECO:0000313" key="3">
    <source>
        <dbReference type="Proteomes" id="UP000244855"/>
    </source>
</evidence>
<feature type="transmembrane region" description="Helical" evidence="1">
    <location>
        <begin position="6"/>
        <end position="32"/>
    </location>
</feature>
<evidence type="ECO:0000256" key="1">
    <source>
        <dbReference type="SAM" id="Phobius"/>
    </source>
</evidence>
<reference evidence="2 3" key="1">
    <citation type="journal article" date="2018" name="Sci. Rep.">
        <title>Comparative genomics provides insights into the lifestyle and reveals functional heterogeneity of dark septate endophytic fungi.</title>
        <authorList>
            <person name="Knapp D.G."/>
            <person name="Nemeth J.B."/>
            <person name="Barry K."/>
            <person name="Hainaut M."/>
            <person name="Henrissat B."/>
            <person name="Johnson J."/>
            <person name="Kuo A."/>
            <person name="Lim J.H.P."/>
            <person name="Lipzen A."/>
            <person name="Nolan M."/>
            <person name="Ohm R.A."/>
            <person name="Tamas L."/>
            <person name="Grigoriev I.V."/>
            <person name="Spatafora J.W."/>
            <person name="Nagy L.G."/>
            <person name="Kovacs G.M."/>
        </authorList>
    </citation>
    <scope>NUCLEOTIDE SEQUENCE [LARGE SCALE GENOMIC DNA]</scope>
    <source>
        <strain evidence="2 3">DSE2036</strain>
    </source>
</reference>
<keyword evidence="1" id="KW-0812">Transmembrane</keyword>
<gene>
    <name evidence="2" type="ORF">DM02DRAFT_167709</name>
</gene>
<name>A0A2V1E345_9PLEO</name>
<dbReference type="AlphaFoldDB" id="A0A2V1E345"/>
<keyword evidence="3" id="KW-1185">Reference proteome</keyword>
<feature type="transmembrane region" description="Helical" evidence="1">
    <location>
        <begin position="73"/>
        <end position="90"/>
    </location>
</feature>
<accession>A0A2V1E345</accession>
<protein>
    <submittedName>
        <fullName evidence="2">Uncharacterized protein</fullName>
    </submittedName>
</protein>
<keyword evidence="1" id="KW-0472">Membrane</keyword>